<keyword evidence="2" id="KW-0472">Membrane</keyword>
<gene>
    <name evidence="3" type="ORF">A2438_01650</name>
</gene>
<dbReference type="EMBL" id="MEUJ01000002">
    <property type="protein sequence ID" value="OGC40973.1"/>
    <property type="molecule type" value="Genomic_DNA"/>
</dbReference>
<keyword evidence="2" id="KW-1133">Transmembrane helix</keyword>
<keyword evidence="2" id="KW-0812">Transmembrane</keyword>
<feature type="compositionally biased region" description="Basic residues" evidence="1">
    <location>
        <begin position="1"/>
        <end position="11"/>
    </location>
</feature>
<evidence type="ECO:0000313" key="4">
    <source>
        <dbReference type="Proteomes" id="UP000179242"/>
    </source>
</evidence>
<reference evidence="3 4" key="1">
    <citation type="journal article" date="2016" name="Nat. Commun.">
        <title>Thousands of microbial genomes shed light on interconnected biogeochemical processes in an aquifer system.</title>
        <authorList>
            <person name="Anantharaman K."/>
            <person name="Brown C.T."/>
            <person name="Hug L.A."/>
            <person name="Sharon I."/>
            <person name="Castelle C.J."/>
            <person name="Probst A.J."/>
            <person name="Thomas B.C."/>
            <person name="Singh A."/>
            <person name="Wilkins M.J."/>
            <person name="Karaoz U."/>
            <person name="Brodie E.L."/>
            <person name="Williams K.H."/>
            <person name="Hubbard S.S."/>
            <person name="Banfield J.F."/>
        </authorList>
    </citation>
    <scope>NUCLEOTIDE SEQUENCE [LARGE SCALE GENOMIC DNA]</scope>
</reference>
<name>A0A1F4U9K2_UNCSA</name>
<comment type="caution">
    <text evidence="3">The sequence shown here is derived from an EMBL/GenBank/DDBJ whole genome shotgun (WGS) entry which is preliminary data.</text>
</comment>
<protein>
    <submittedName>
        <fullName evidence="3">Uncharacterized protein</fullName>
    </submittedName>
</protein>
<feature type="transmembrane region" description="Helical" evidence="2">
    <location>
        <begin position="125"/>
        <end position="148"/>
    </location>
</feature>
<accession>A0A1F4U9K2</accession>
<feature type="compositionally biased region" description="Basic and acidic residues" evidence="1">
    <location>
        <begin position="12"/>
        <end position="21"/>
    </location>
</feature>
<organism evidence="3 4">
    <name type="scientific">candidate division WOR-1 bacterium RIFOXYC2_FULL_46_14</name>
    <dbReference type="NCBI Taxonomy" id="1802587"/>
    <lineage>
        <taxon>Bacteria</taxon>
        <taxon>Bacillati</taxon>
        <taxon>Saganbacteria</taxon>
    </lineage>
</organism>
<evidence type="ECO:0000313" key="3">
    <source>
        <dbReference type="EMBL" id="OGC40973.1"/>
    </source>
</evidence>
<evidence type="ECO:0000256" key="2">
    <source>
        <dbReference type="SAM" id="Phobius"/>
    </source>
</evidence>
<evidence type="ECO:0000256" key="1">
    <source>
        <dbReference type="SAM" id="MobiDB-lite"/>
    </source>
</evidence>
<dbReference type="Proteomes" id="UP000179242">
    <property type="component" value="Unassembled WGS sequence"/>
</dbReference>
<proteinExistence type="predicted"/>
<dbReference type="AlphaFoldDB" id="A0A1F4U9K2"/>
<feature type="transmembrane region" description="Helical" evidence="2">
    <location>
        <begin position="87"/>
        <end position="105"/>
    </location>
</feature>
<sequence>MGRKKQRKLRRQAIEAEETKSLPEINPDATLTPEASLDLGTSGMWQREDLTNVPSIGEREDDDNGYAETPSAIFDKYIGRLIPRERLFPFLLAFLLVVVAGWIFIQDNSAGMLKDFPSIGWTSLKIIIVLFFLFILFTVAFFGFGALFKFNKKK</sequence>
<feature type="region of interest" description="Disordered" evidence="1">
    <location>
        <begin position="1"/>
        <end position="68"/>
    </location>
</feature>